<dbReference type="Gene3D" id="1.25.40.10">
    <property type="entry name" value="Tetratricopeptide repeat domain"/>
    <property type="match status" value="2"/>
</dbReference>
<dbReference type="SMART" id="SM00028">
    <property type="entry name" value="TPR"/>
    <property type="match status" value="5"/>
</dbReference>
<dbReference type="EMBL" id="FNOJ01000016">
    <property type="protein sequence ID" value="SDW83265.1"/>
    <property type="molecule type" value="Genomic_DNA"/>
</dbReference>
<dbReference type="SUPFAM" id="SSF48452">
    <property type="entry name" value="TPR-like"/>
    <property type="match status" value="2"/>
</dbReference>
<dbReference type="Pfam" id="PF14559">
    <property type="entry name" value="TPR_19"/>
    <property type="match status" value="1"/>
</dbReference>
<name>A0A1H2WRT3_9BACL</name>
<dbReference type="AlphaFoldDB" id="A0A1H2WRT3"/>
<dbReference type="PANTHER" id="PTHR12558">
    <property type="entry name" value="CELL DIVISION CYCLE 16,23,27"/>
    <property type="match status" value="1"/>
</dbReference>
<proteinExistence type="predicted"/>
<gene>
    <name evidence="2" type="ORF">SAMN04489725_11659</name>
</gene>
<evidence type="ECO:0000256" key="1">
    <source>
        <dbReference type="SAM" id="Coils"/>
    </source>
</evidence>
<dbReference type="InterPro" id="IPR019734">
    <property type="entry name" value="TPR_rpt"/>
</dbReference>
<reference evidence="3" key="1">
    <citation type="submission" date="2016-10" db="EMBL/GenBank/DDBJ databases">
        <authorList>
            <person name="Varghese N."/>
        </authorList>
    </citation>
    <scope>NUCLEOTIDE SEQUENCE [LARGE SCALE GENOMIC DNA]</scope>
    <source>
        <strain evidence="3">DSM 12489</strain>
    </source>
</reference>
<dbReference type="InterPro" id="IPR011990">
    <property type="entry name" value="TPR-like_helical_dom_sf"/>
</dbReference>
<dbReference type="RefSeq" id="WP_074693515.1">
    <property type="nucleotide sequence ID" value="NZ_FNOJ01000016.1"/>
</dbReference>
<evidence type="ECO:0000313" key="3">
    <source>
        <dbReference type="Proteomes" id="UP000182589"/>
    </source>
</evidence>
<evidence type="ECO:0000313" key="2">
    <source>
        <dbReference type="EMBL" id="SDW83265.1"/>
    </source>
</evidence>
<dbReference type="PANTHER" id="PTHR12558:SF13">
    <property type="entry name" value="CELL DIVISION CYCLE PROTEIN 27 HOMOLOG"/>
    <property type="match status" value="1"/>
</dbReference>
<sequence length="434" mass="47734">MQYVEFDAIVQAVGELRALLPTATGQQREQLVDTLGSLRELANQALDAWMELDELIEQTYVDLSLQEPTTDSGSWFDGMAIADDLAVWQFANACELRKGLAYYDLHMYEQAALAFGKAVTQEGDESAGTRIYLALSHLANGRLQEAERMLAEASQRASDAIEQQAVLEVGVQLAAAKRDWHTAIDRLFDLLDTDADRVDVWYNLGVCHLRLRQWAMAQRCFLRAYQRRKETEALLGLALATWMAGDREGAGDLCSSVAMAPTESAHHVQLAASLLIAAGRSQDAANLAQRCLHNPAVFSTGYYILALCAFAAGNIGRATTLCKQCLTLEQNRADAATLLAVCLYLQGNEVRAEVIVQRQLAQSHDVPPVVALLAGRLAMRRGRFEEAEGFLGQAAASSHAASRMLARRYQQMLAREKELFIGEISTKQQSVPSL</sequence>
<keyword evidence="3" id="KW-1185">Reference proteome</keyword>
<dbReference type="STRING" id="89784.SAMN04489725_11659"/>
<accession>A0A1H2WRT3</accession>
<keyword evidence="1" id="KW-0175">Coiled coil</keyword>
<dbReference type="Pfam" id="PF13432">
    <property type="entry name" value="TPR_16"/>
    <property type="match status" value="1"/>
</dbReference>
<feature type="coiled-coil region" evidence="1">
    <location>
        <begin position="136"/>
        <end position="163"/>
    </location>
</feature>
<protein>
    <submittedName>
        <fullName evidence="2">Tetratricopeptide repeat-containing protein</fullName>
    </submittedName>
</protein>
<dbReference type="Proteomes" id="UP000182589">
    <property type="component" value="Unassembled WGS sequence"/>
</dbReference>
<organism evidence="2 3">
    <name type="scientific">Alicyclobacillus hesperidum</name>
    <dbReference type="NCBI Taxonomy" id="89784"/>
    <lineage>
        <taxon>Bacteria</taxon>
        <taxon>Bacillati</taxon>
        <taxon>Bacillota</taxon>
        <taxon>Bacilli</taxon>
        <taxon>Bacillales</taxon>
        <taxon>Alicyclobacillaceae</taxon>
        <taxon>Alicyclobacillus</taxon>
    </lineage>
</organism>